<dbReference type="EMBL" id="KV018544">
    <property type="protein sequence ID" value="KZV16833.1"/>
    <property type="molecule type" value="Genomic_DNA"/>
</dbReference>
<sequence>MLKSTWEDVSDMAAFDEWVHFRTTVRIKDVSSFDSLAKIEDQFLFWAETEQHVTGNRIAYMWNQLSAEPAQCMILVPAGSSNQLDKRTFSVVRSYDVYILVRTTLFRLRSSQLYFIHLLVLCFISWRRDFSVGNKVVDVERSGSLLRRGRRIQKEDGFVLYSPLKHYKHVHHLFKSGFQLVHVEVDHKGVKCSGSLHSGSTSSSNQKRKQALPPCFSVFRLLFEHPSVQTSVSCQTPFALIFAFVIWVYEIFRLSGLLCVTNGLDPLEEQNLGTDQ</sequence>
<dbReference type="Proteomes" id="UP000250235">
    <property type="component" value="Unassembled WGS sequence"/>
</dbReference>
<proteinExistence type="predicted"/>
<evidence type="ECO:0000313" key="2">
    <source>
        <dbReference type="Proteomes" id="UP000250235"/>
    </source>
</evidence>
<dbReference type="AlphaFoldDB" id="A0A2Z7A7P0"/>
<keyword evidence="2" id="KW-1185">Reference proteome</keyword>
<protein>
    <submittedName>
        <fullName evidence="1">Uncharacterized protein</fullName>
    </submittedName>
</protein>
<dbReference type="OrthoDB" id="1933455at2759"/>
<organism evidence="1 2">
    <name type="scientific">Dorcoceras hygrometricum</name>
    <dbReference type="NCBI Taxonomy" id="472368"/>
    <lineage>
        <taxon>Eukaryota</taxon>
        <taxon>Viridiplantae</taxon>
        <taxon>Streptophyta</taxon>
        <taxon>Embryophyta</taxon>
        <taxon>Tracheophyta</taxon>
        <taxon>Spermatophyta</taxon>
        <taxon>Magnoliopsida</taxon>
        <taxon>eudicotyledons</taxon>
        <taxon>Gunneridae</taxon>
        <taxon>Pentapetalae</taxon>
        <taxon>asterids</taxon>
        <taxon>lamiids</taxon>
        <taxon>Lamiales</taxon>
        <taxon>Gesneriaceae</taxon>
        <taxon>Didymocarpoideae</taxon>
        <taxon>Trichosporeae</taxon>
        <taxon>Loxocarpinae</taxon>
        <taxon>Dorcoceras</taxon>
    </lineage>
</organism>
<evidence type="ECO:0000313" key="1">
    <source>
        <dbReference type="EMBL" id="KZV16833.1"/>
    </source>
</evidence>
<gene>
    <name evidence="1" type="ORF">F511_39163</name>
</gene>
<name>A0A2Z7A7P0_9LAMI</name>
<reference evidence="1 2" key="1">
    <citation type="journal article" date="2015" name="Proc. Natl. Acad. Sci. U.S.A.">
        <title>The resurrection genome of Boea hygrometrica: A blueprint for survival of dehydration.</title>
        <authorList>
            <person name="Xiao L."/>
            <person name="Yang G."/>
            <person name="Zhang L."/>
            <person name="Yang X."/>
            <person name="Zhao S."/>
            <person name="Ji Z."/>
            <person name="Zhou Q."/>
            <person name="Hu M."/>
            <person name="Wang Y."/>
            <person name="Chen M."/>
            <person name="Xu Y."/>
            <person name="Jin H."/>
            <person name="Xiao X."/>
            <person name="Hu G."/>
            <person name="Bao F."/>
            <person name="Hu Y."/>
            <person name="Wan P."/>
            <person name="Li L."/>
            <person name="Deng X."/>
            <person name="Kuang T."/>
            <person name="Xiang C."/>
            <person name="Zhu J.K."/>
            <person name="Oliver M.J."/>
            <person name="He Y."/>
        </authorList>
    </citation>
    <scope>NUCLEOTIDE SEQUENCE [LARGE SCALE GENOMIC DNA]</scope>
    <source>
        <strain evidence="2">cv. XS01</strain>
    </source>
</reference>
<accession>A0A2Z7A7P0</accession>